<dbReference type="Proteomes" id="UP001186974">
    <property type="component" value="Unassembled WGS sequence"/>
</dbReference>
<proteinExistence type="predicted"/>
<protein>
    <submittedName>
        <fullName evidence="1">Uncharacterized protein</fullName>
    </submittedName>
</protein>
<keyword evidence="2" id="KW-1185">Reference proteome</keyword>
<dbReference type="EMBL" id="JAWDJW010006180">
    <property type="protein sequence ID" value="KAK3065827.1"/>
    <property type="molecule type" value="Genomic_DNA"/>
</dbReference>
<gene>
    <name evidence="1" type="ORF">LTS18_002346</name>
</gene>
<accession>A0ACC3DE64</accession>
<evidence type="ECO:0000313" key="1">
    <source>
        <dbReference type="EMBL" id="KAK3065827.1"/>
    </source>
</evidence>
<sequence length="284" mass="32452">MFVFSYGVVVFWNFTPNQEKDILADLTFYSSLHPAGLSLATKPIPSERDFEIEQFHFEYDLESASGARIRDDMITLKSGDHMIKLAMSHAIAQSTKLNFFEERMNGVMEEAKSVPYRLLHTGRLGMKREEVVRITGKLYQTRVDVNLESNILDTPPFFWSSEPTLHPLYSAVREYLEIKQRVQQLNERLQVFLDLAEVLSDSIADKKMTRITWIIILLIVLSIFVTCSEVFLRFGILHGRRAGIHPDIVDMELSRRMAYAATNGRSLHGPLSGPAVAIGKMLQR</sequence>
<evidence type="ECO:0000313" key="2">
    <source>
        <dbReference type="Proteomes" id="UP001186974"/>
    </source>
</evidence>
<organism evidence="1 2">
    <name type="scientific">Coniosporium uncinatum</name>
    <dbReference type="NCBI Taxonomy" id="93489"/>
    <lineage>
        <taxon>Eukaryota</taxon>
        <taxon>Fungi</taxon>
        <taxon>Dikarya</taxon>
        <taxon>Ascomycota</taxon>
        <taxon>Pezizomycotina</taxon>
        <taxon>Dothideomycetes</taxon>
        <taxon>Dothideomycetes incertae sedis</taxon>
        <taxon>Coniosporium</taxon>
    </lineage>
</organism>
<comment type="caution">
    <text evidence="1">The sequence shown here is derived from an EMBL/GenBank/DDBJ whole genome shotgun (WGS) entry which is preliminary data.</text>
</comment>
<name>A0ACC3DE64_9PEZI</name>
<reference evidence="1" key="1">
    <citation type="submission" date="2024-09" db="EMBL/GenBank/DDBJ databases">
        <title>Black Yeasts Isolated from many extreme environments.</title>
        <authorList>
            <person name="Coleine C."/>
            <person name="Stajich J.E."/>
            <person name="Selbmann L."/>
        </authorList>
    </citation>
    <scope>NUCLEOTIDE SEQUENCE</scope>
    <source>
        <strain evidence="1">CCFEE 5737</strain>
    </source>
</reference>